<dbReference type="PANTHER" id="PTHR38462">
    <property type="entry name" value="EXONUCLEASE-LIKE PROTEIN"/>
    <property type="match status" value="1"/>
</dbReference>
<evidence type="ECO:0000259" key="1">
    <source>
        <dbReference type="Pfam" id="PF13482"/>
    </source>
</evidence>
<dbReference type="EMBL" id="FRAG01000123">
    <property type="protein sequence ID" value="SHK63457.1"/>
    <property type="molecule type" value="Genomic_DNA"/>
</dbReference>
<dbReference type="RefSeq" id="WP_073153810.1">
    <property type="nucleotide sequence ID" value="NZ_FRAG01000123.1"/>
</dbReference>
<organism evidence="2 3">
    <name type="scientific">Paramaledivibacter caminithermalis (strain DSM 15212 / CIP 107654 / DViRD3)</name>
    <name type="common">Clostridium caminithermale</name>
    <dbReference type="NCBI Taxonomy" id="1121301"/>
    <lineage>
        <taxon>Bacteria</taxon>
        <taxon>Bacillati</taxon>
        <taxon>Bacillota</taxon>
        <taxon>Clostridia</taxon>
        <taxon>Peptostreptococcales</taxon>
        <taxon>Caminicellaceae</taxon>
        <taxon>Paramaledivibacter</taxon>
    </lineage>
</organism>
<accession>A0A1M6U2M8</accession>
<feature type="domain" description="YprB ribonuclease H-like" evidence="1">
    <location>
        <begin position="29"/>
        <end position="191"/>
    </location>
</feature>
<dbReference type="STRING" id="1121301.SAMN02745912_03859"/>
<dbReference type="SUPFAM" id="SSF53098">
    <property type="entry name" value="Ribonuclease H-like"/>
    <property type="match status" value="1"/>
</dbReference>
<dbReference type="GO" id="GO:0003676">
    <property type="term" value="F:nucleic acid binding"/>
    <property type="evidence" value="ECO:0007669"/>
    <property type="project" value="InterPro"/>
</dbReference>
<protein>
    <recommendedName>
        <fullName evidence="1">YprB ribonuclease H-like domain-containing protein</fullName>
    </recommendedName>
</protein>
<dbReference type="PANTHER" id="PTHR38462:SF1">
    <property type="entry name" value="YPRB RIBONUCLEASE H-LIKE DOMAIN-CONTAINING PROTEIN"/>
    <property type="match status" value="1"/>
</dbReference>
<dbReference type="Proteomes" id="UP000184465">
    <property type="component" value="Unassembled WGS sequence"/>
</dbReference>
<sequence length="343" mass="41122">MDIIINTLKNSYNTPPILSQFLNNKNFILFDIETTGLNANYNRVILIGVLYKQADNIVIKQFFCNDSSEEKQLLESFMDTFKTFDFYITYNGRNFDIPFLNKRFTKHRLNYKIDNYLNFDLYKVVKSNKNFLGLDNCKLKTLEKFLGINRKDMIDGAESVKLYKKYEYTKDTNLKSKILLHNYEDILHLLPTLDVLNYISKDNLYAHFPKEFYLDDKFKIRIIDYRVKKDFLEVWGKFYGNINQDLIFYNHNYNFSLMKGDKQFNLRLPLLNVNNGDEYSFINLYELDFMVHDLNEMSNKEKLQYLVKAKNEIKNYNIYKFIKDFSIHILKQFHMNKDVVDGS</sequence>
<dbReference type="OrthoDB" id="9790530at2"/>
<name>A0A1M6U2M8_PARC5</name>
<dbReference type="InterPro" id="IPR036397">
    <property type="entry name" value="RNaseH_sf"/>
</dbReference>
<gene>
    <name evidence="2" type="ORF">SAMN02745912_03859</name>
</gene>
<proteinExistence type="predicted"/>
<evidence type="ECO:0000313" key="3">
    <source>
        <dbReference type="Proteomes" id="UP000184465"/>
    </source>
</evidence>
<dbReference type="Gene3D" id="3.30.420.10">
    <property type="entry name" value="Ribonuclease H-like superfamily/Ribonuclease H"/>
    <property type="match status" value="1"/>
</dbReference>
<dbReference type="Pfam" id="PF13482">
    <property type="entry name" value="RNase_H_2"/>
    <property type="match status" value="1"/>
</dbReference>
<dbReference type="InterPro" id="IPR038720">
    <property type="entry name" value="YprB_RNase_H-like_dom"/>
</dbReference>
<evidence type="ECO:0000313" key="2">
    <source>
        <dbReference type="EMBL" id="SHK63457.1"/>
    </source>
</evidence>
<keyword evidence="3" id="KW-1185">Reference proteome</keyword>
<reference evidence="2 3" key="1">
    <citation type="submission" date="2016-11" db="EMBL/GenBank/DDBJ databases">
        <authorList>
            <person name="Jaros S."/>
            <person name="Januszkiewicz K."/>
            <person name="Wedrychowicz H."/>
        </authorList>
    </citation>
    <scope>NUCLEOTIDE SEQUENCE [LARGE SCALE GENOMIC DNA]</scope>
    <source>
        <strain evidence="2 3">DSM 15212</strain>
    </source>
</reference>
<dbReference type="InterPro" id="IPR012337">
    <property type="entry name" value="RNaseH-like_sf"/>
</dbReference>
<dbReference type="AlphaFoldDB" id="A0A1M6U2M8"/>